<feature type="transmembrane region" description="Helical" evidence="6">
    <location>
        <begin position="9"/>
        <end position="30"/>
    </location>
</feature>
<dbReference type="STRING" id="1121298.SAMN05444401_3930"/>
<proteinExistence type="predicted"/>
<evidence type="ECO:0000256" key="5">
    <source>
        <dbReference type="ARBA" id="ARBA00023136"/>
    </source>
</evidence>
<feature type="transmembrane region" description="Helical" evidence="6">
    <location>
        <begin position="114"/>
        <end position="131"/>
    </location>
</feature>
<evidence type="ECO:0000313" key="7">
    <source>
        <dbReference type="EMBL" id="SHJ80762.1"/>
    </source>
</evidence>
<dbReference type="EMBL" id="FQZO01000008">
    <property type="protein sequence ID" value="SHJ80762.1"/>
    <property type="molecule type" value="Genomic_DNA"/>
</dbReference>
<feature type="transmembrane region" description="Helical" evidence="6">
    <location>
        <begin position="42"/>
        <end position="61"/>
    </location>
</feature>
<dbReference type="OrthoDB" id="9815702at2"/>
<organism evidence="7 8">
    <name type="scientific">Clostridium amylolyticum</name>
    <dbReference type="NCBI Taxonomy" id="1121298"/>
    <lineage>
        <taxon>Bacteria</taxon>
        <taxon>Bacillati</taxon>
        <taxon>Bacillota</taxon>
        <taxon>Clostridia</taxon>
        <taxon>Eubacteriales</taxon>
        <taxon>Clostridiaceae</taxon>
        <taxon>Clostridium</taxon>
    </lineage>
</organism>
<feature type="transmembrane region" description="Helical" evidence="6">
    <location>
        <begin position="291"/>
        <end position="315"/>
    </location>
</feature>
<keyword evidence="4 6" id="KW-1133">Transmembrane helix</keyword>
<feature type="transmembrane region" description="Helical" evidence="6">
    <location>
        <begin position="446"/>
        <end position="465"/>
    </location>
</feature>
<protein>
    <submittedName>
        <fullName evidence="7">Membrane protein involved in the export of O-antigen and teichoic acid</fullName>
    </submittedName>
</protein>
<dbReference type="RefSeq" id="WP_073010825.1">
    <property type="nucleotide sequence ID" value="NZ_FQZO01000008.1"/>
</dbReference>
<keyword evidence="8" id="KW-1185">Reference proteome</keyword>
<keyword evidence="5 6" id="KW-0472">Membrane</keyword>
<dbReference type="AlphaFoldDB" id="A0A1M6MB91"/>
<feature type="transmembrane region" description="Helical" evidence="6">
    <location>
        <begin position="321"/>
        <end position="343"/>
    </location>
</feature>
<reference evidence="7 8" key="1">
    <citation type="submission" date="2016-11" db="EMBL/GenBank/DDBJ databases">
        <authorList>
            <person name="Jaros S."/>
            <person name="Januszkiewicz K."/>
            <person name="Wedrychowicz H."/>
        </authorList>
    </citation>
    <scope>NUCLEOTIDE SEQUENCE [LARGE SCALE GENOMIC DNA]</scope>
    <source>
        <strain evidence="7 8">DSM 21864</strain>
    </source>
</reference>
<dbReference type="Proteomes" id="UP000184080">
    <property type="component" value="Unassembled WGS sequence"/>
</dbReference>
<evidence type="ECO:0000256" key="6">
    <source>
        <dbReference type="SAM" id="Phobius"/>
    </source>
</evidence>
<gene>
    <name evidence="7" type="ORF">SAMN05444401_3930</name>
</gene>
<dbReference type="InterPro" id="IPR002797">
    <property type="entry name" value="Polysacc_synth"/>
</dbReference>
<evidence type="ECO:0000256" key="4">
    <source>
        <dbReference type="ARBA" id="ARBA00022989"/>
    </source>
</evidence>
<feature type="transmembrane region" description="Helical" evidence="6">
    <location>
        <begin position="355"/>
        <end position="378"/>
    </location>
</feature>
<keyword evidence="2" id="KW-1003">Cell membrane</keyword>
<dbReference type="Pfam" id="PF01943">
    <property type="entry name" value="Polysacc_synt"/>
    <property type="match status" value="1"/>
</dbReference>
<feature type="transmembrane region" description="Helical" evidence="6">
    <location>
        <begin position="81"/>
        <end position="102"/>
    </location>
</feature>
<name>A0A1M6MB91_9CLOT</name>
<feature type="transmembrane region" description="Helical" evidence="6">
    <location>
        <begin position="422"/>
        <end position="440"/>
    </location>
</feature>
<keyword evidence="3 6" id="KW-0812">Transmembrane</keyword>
<accession>A0A1M6MB91</accession>
<feature type="transmembrane region" description="Helical" evidence="6">
    <location>
        <begin position="384"/>
        <end position="402"/>
    </location>
</feature>
<comment type="subcellular location">
    <subcellularLocation>
        <location evidence="1">Cell membrane</location>
        <topology evidence="1">Multi-pass membrane protein</topology>
    </subcellularLocation>
</comment>
<feature type="transmembrane region" description="Helical" evidence="6">
    <location>
        <begin position="143"/>
        <end position="163"/>
    </location>
</feature>
<sequence>MSKSIMRNVIFKILLSLFNIIIPVIIGPYALSVLGDTLMGRYYFGDTVYNYFFVFASFGIYQYGLREVSRVREDKKKLSKLFTSLFIIGCIANVIAIIAYLIFSYTMYAGTDKFPVLMIFTINIFANVFYIEWVNEALENYNFITVKTILVRLTYIILLVTTIKASGNFYQYVFLSSLYVFFNNVISFLYIKRFIKFDIKEIEIKRHIKYLLMGVLLANANVLYTQVDRFMLGHFIDEPSLLRYTSSQLICTMINSVILAVIYVTIPRLSHHLGKKDELMYESLLNRVVKVYFAFLFPAALGIFVLANEILWLYGKEKLSGAIPILQVFAFYIITGGIESILTNQVIYVKRKERILVKYIFVCGLINVTLNIILLLLGKFTPRNAILTTALSNSILIIIEYYYVRHTLKVNLNLFSIDKMKYFLISLVFIPITSIIKHFIHGTVKISIATIFVNSLVYFTILLVIKDEVLMMFMEKFKTKVKR</sequence>
<feature type="transmembrane region" description="Helical" evidence="6">
    <location>
        <begin position="247"/>
        <end position="270"/>
    </location>
</feature>
<feature type="transmembrane region" description="Helical" evidence="6">
    <location>
        <begin position="210"/>
        <end position="227"/>
    </location>
</feature>
<evidence type="ECO:0000256" key="1">
    <source>
        <dbReference type="ARBA" id="ARBA00004651"/>
    </source>
</evidence>
<evidence type="ECO:0000313" key="8">
    <source>
        <dbReference type="Proteomes" id="UP000184080"/>
    </source>
</evidence>
<dbReference type="InterPro" id="IPR050833">
    <property type="entry name" value="Poly_Biosynth_Transport"/>
</dbReference>
<dbReference type="PANTHER" id="PTHR30250:SF11">
    <property type="entry name" value="O-ANTIGEN TRANSPORTER-RELATED"/>
    <property type="match status" value="1"/>
</dbReference>
<dbReference type="GO" id="GO:0005886">
    <property type="term" value="C:plasma membrane"/>
    <property type="evidence" value="ECO:0007669"/>
    <property type="project" value="UniProtKB-SubCell"/>
</dbReference>
<evidence type="ECO:0000256" key="3">
    <source>
        <dbReference type="ARBA" id="ARBA00022692"/>
    </source>
</evidence>
<evidence type="ECO:0000256" key="2">
    <source>
        <dbReference type="ARBA" id="ARBA00022475"/>
    </source>
</evidence>
<dbReference type="PANTHER" id="PTHR30250">
    <property type="entry name" value="PST FAMILY PREDICTED COLANIC ACID TRANSPORTER"/>
    <property type="match status" value="1"/>
</dbReference>
<feature type="transmembrane region" description="Helical" evidence="6">
    <location>
        <begin position="169"/>
        <end position="190"/>
    </location>
</feature>